<organism evidence="2 3">
    <name type="scientific">Dovyalis caffra</name>
    <dbReference type="NCBI Taxonomy" id="77055"/>
    <lineage>
        <taxon>Eukaryota</taxon>
        <taxon>Viridiplantae</taxon>
        <taxon>Streptophyta</taxon>
        <taxon>Embryophyta</taxon>
        <taxon>Tracheophyta</taxon>
        <taxon>Spermatophyta</taxon>
        <taxon>Magnoliopsida</taxon>
        <taxon>eudicotyledons</taxon>
        <taxon>Gunneridae</taxon>
        <taxon>Pentapetalae</taxon>
        <taxon>rosids</taxon>
        <taxon>fabids</taxon>
        <taxon>Malpighiales</taxon>
        <taxon>Salicaceae</taxon>
        <taxon>Flacourtieae</taxon>
        <taxon>Dovyalis</taxon>
    </lineage>
</organism>
<protein>
    <submittedName>
        <fullName evidence="2">Uncharacterized protein</fullName>
    </submittedName>
</protein>
<accession>A0AAV1R0G7</accession>
<evidence type="ECO:0000313" key="3">
    <source>
        <dbReference type="Proteomes" id="UP001314170"/>
    </source>
</evidence>
<feature type="region of interest" description="Disordered" evidence="1">
    <location>
        <begin position="49"/>
        <end position="72"/>
    </location>
</feature>
<dbReference type="EMBL" id="CAWUPB010000851">
    <property type="protein sequence ID" value="CAK7326520.1"/>
    <property type="molecule type" value="Genomic_DNA"/>
</dbReference>
<proteinExistence type="predicted"/>
<gene>
    <name evidence="2" type="ORF">DCAF_LOCUS4222</name>
</gene>
<reference evidence="2 3" key="1">
    <citation type="submission" date="2024-01" db="EMBL/GenBank/DDBJ databases">
        <authorList>
            <person name="Waweru B."/>
        </authorList>
    </citation>
    <scope>NUCLEOTIDE SEQUENCE [LARGE SCALE GENOMIC DNA]</scope>
</reference>
<keyword evidence="3" id="KW-1185">Reference proteome</keyword>
<sequence length="72" mass="8164">MNETTGKISPLFALFFPDMYDDIKFKKAVTEDEKASVMTANIAKLKNMYPNKSTQTNTRHDKPTATLPPVDR</sequence>
<dbReference type="Proteomes" id="UP001314170">
    <property type="component" value="Unassembled WGS sequence"/>
</dbReference>
<evidence type="ECO:0000313" key="2">
    <source>
        <dbReference type="EMBL" id="CAK7326520.1"/>
    </source>
</evidence>
<name>A0AAV1R0G7_9ROSI</name>
<evidence type="ECO:0000256" key="1">
    <source>
        <dbReference type="SAM" id="MobiDB-lite"/>
    </source>
</evidence>
<comment type="caution">
    <text evidence="2">The sequence shown here is derived from an EMBL/GenBank/DDBJ whole genome shotgun (WGS) entry which is preliminary data.</text>
</comment>
<dbReference type="AlphaFoldDB" id="A0AAV1R0G7"/>